<dbReference type="Pfam" id="PF00494">
    <property type="entry name" value="SQS_PSY"/>
    <property type="match status" value="1"/>
</dbReference>
<dbReference type="InterPro" id="IPR002060">
    <property type="entry name" value="Squ/phyt_synthse"/>
</dbReference>
<name>A0ABS6T060_9RHOB</name>
<reference evidence="1 2" key="1">
    <citation type="submission" date="2021-05" db="EMBL/GenBank/DDBJ databases">
        <title>Culturable bacteria isolated from Daya Bay.</title>
        <authorList>
            <person name="Zheng W."/>
            <person name="Yu S."/>
            <person name="Huang Y."/>
        </authorList>
    </citation>
    <scope>NUCLEOTIDE SEQUENCE [LARGE SCALE GENOMIC DNA]</scope>
    <source>
        <strain evidence="1 2">DP4N28-5</strain>
    </source>
</reference>
<dbReference type="RefSeq" id="WP_218391624.1">
    <property type="nucleotide sequence ID" value="NZ_JAHUZE010000001.1"/>
</dbReference>
<organism evidence="1 2">
    <name type="scientific">Maritimibacter dapengensis</name>
    <dbReference type="NCBI Taxonomy" id="2836868"/>
    <lineage>
        <taxon>Bacteria</taxon>
        <taxon>Pseudomonadati</taxon>
        <taxon>Pseudomonadota</taxon>
        <taxon>Alphaproteobacteria</taxon>
        <taxon>Rhodobacterales</taxon>
        <taxon>Roseobacteraceae</taxon>
        <taxon>Maritimibacter</taxon>
    </lineage>
</organism>
<dbReference type="Proteomes" id="UP000756530">
    <property type="component" value="Unassembled WGS sequence"/>
</dbReference>
<evidence type="ECO:0000313" key="1">
    <source>
        <dbReference type="EMBL" id="MBV7378494.1"/>
    </source>
</evidence>
<dbReference type="EMBL" id="JAHUZE010000001">
    <property type="protein sequence ID" value="MBV7378494.1"/>
    <property type="molecule type" value="Genomic_DNA"/>
</dbReference>
<evidence type="ECO:0000313" key="2">
    <source>
        <dbReference type="Proteomes" id="UP000756530"/>
    </source>
</evidence>
<sequence length="244" mass="26674">MSVQSCAEMVEANDRDRFASAMTAPVPDREVLFPLYAFNLEVAKAPWLTQEPLIAQMRLQFWRDVLDEVEAGEVPRAHEVALPLAEAIRARHIPLAPLHQMIDARAADIEREPFETPAHLWAYLENTAGALMVAAMAGLGHRAPDQARVLGRAQGLATFLTARRELAALGWVAVDDAMLPGMVETALADLSGLPRRFGEATPAARAASRVPAILKRARGDLDAAPESDAARSFGLAWRTLRGRW</sequence>
<keyword evidence="2" id="KW-1185">Reference proteome</keyword>
<gene>
    <name evidence="1" type="ORF">KJP28_06115</name>
</gene>
<accession>A0ABS6T060</accession>
<comment type="caution">
    <text evidence="1">The sequence shown here is derived from an EMBL/GenBank/DDBJ whole genome shotgun (WGS) entry which is preliminary data.</text>
</comment>
<proteinExistence type="predicted"/>
<protein>
    <submittedName>
        <fullName evidence="1">Squalene/phytoene synthase family protein</fullName>
    </submittedName>
</protein>